<dbReference type="Gene3D" id="2.100.10.30">
    <property type="entry name" value="Jacalin-like lectin domain"/>
    <property type="match status" value="1"/>
</dbReference>
<organism evidence="3 4">
    <name type="scientific">Aulographum hederae CBS 113979</name>
    <dbReference type="NCBI Taxonomy" id="1176131"/>
    <lineage>
        <taxon>Eukaryota</taxon>
        <taxon>Fungi</taxon>
        <taxon>Dikarya</taxon>
        <taxon>Ascomycota</taxon>
        <taxon>Pezizomycotina</taxon>
        <taxon>Dothideomycetes</taxon>
        <taxon>Pleosporomycetidae</taxon>
        <taxon>Aulographales</taxon>
        <taxon>Aulographaceae</taxon>
    </lineage>
</organism>
<protein>
    <submittedName>
        <fullName evidence="3">Putative zinc metallo proteinase</fullName>
    </submittedName>
</protein>
<dbReference type="Pfam" id="PF01419">
    <property type="entry name" value="Jacalin"/>
    <property type="match status" value="1"/>
</dbReference>
<dbReference type="AlphaFoldDB" id="A0A6G1H3S7"/>
<feature type="compositionally biased region" description="Low complexity" evidence="1">
    <location>
        <begin position="27"/>
        <end position="58"/>
    </location>
</feature>
<dbReference type="OrthoDB" id="74460at2759"/>
<dbReference type="InterPro" id="IPR036404">
    <property type="entry name" value="Jacalin-like_lectin_dom_sf"/>
</dbReference>
<accession>A0A6G1H3S7</accession>
<dbReference type="InterPro" id="IPR053002">
    <property type="entry name" value="Metalloproteinase_M10B"/>
</dbReference>
<sequence>MRRKTSKHSIFTRSSSSSKVSMEQGASNSSSTVDTTSSPPSSLPPRRSTSNLNNFTNGGNNGYTNGNGNGNANGAPPIPPRPGVPNKRYSVGSMSQLGNGAKTPPLPSSPLAPVVTNFADNNAMVNIPVVLVSGRIGEPGSKSRDGTVTVQHHDGGLPAMSWPVTDSHFKALVYLHSGRNALRLEYVAGRASVGNPPPHVSTFHLSYLPNTAVPPLHLAILLAKNSLGTYDAVPERAQREGNNLETAERKFRTAAALWQAFTAEQMARNRLGRRCFRLEEEWQTGSLCASDWTSGQMRSETKIHIIRLNQTVEEIRALDIAQQYEKANDKGKLFSIAMDAVNDYFKTRPGQKKYVSCMFLDSHWDPETKTIRGHAALGGGSGDTQLAIFGSHALHTYPTSLDEVTGAFSDCTRTDTKYVANDCNESGSYWEAANIGIGAHLHETGHLFGCPHQESGVMLRDYVKFNRSFMTHEPYSTRTRSQGHRLCLAEDECGWHRLDLLRFRIHPCFRLPQESPFPSDDTVQVWSADSGSAMVTSTSNIAFVEMYTEGEDICRTHFEYVDSPGSSRQLTFVDSELRSRLPADKRNKKLRLEIYSMGGGRHTIDDFSAFTSKSSMVKLANGQKGFRSGKLGFSRQDGTEHQELIMDSAVIQTKLLTSIKVYHGFALDGIEFVHEDHSSQLFGKRGGSPSEFSFDTRKSEQLLGFYVRAGLWIDGLQILTTLGRKSEIYGNPTGGSGHTLVPPRGYRIAGVSGSHGAWVDGFALIIAR</sequence>
<evidence type="ECO:0000256" key="1">
    <source>
        <dbReference type="SAM" id="MobiDB-lite"/>
    </source>
</evidence>
<dbReference type="PROSITE" id="PS51752">
    <property type="entry name" value="JACALIN_LECTIN"/>
    <property type="match status" value="1"/>
</dbReference>
<dbReference type="EMBL" id="ML977151">
    <property type="protein sequence ID" value="KAF1987618.1"/>
    <property type="molecule type" value="Genomic_DNA"/>
</dbReference>
<feature type="region of interest" description="Disordered" evidence="1">
    <location>
        <begin position="1"/>
        <end position="106"/>
    </location>
</feature>
<dbReference type="PANTHER" id="PTHR21054">
    <property type="entry name" value="ZINC METALLOPROTEINASE-RELATED"/>
    <property type="match status" value="1"/>
</dbReference>
<dbReference type="Pfam" id="PF12044">
    <property type="entry name" value="Metallopep"/>
    <property type="match status" value="1"/>
</dbReference>
<evidence type="ECO:0000259" key="2">
    <source>
        <dbReference type="PROSITE" id="PS51752"/>
    </source>
</evidence>
<feature type="compositionally biased region" description="Polar residues" evidence="1">
    <location>
        <begin position="8"/>
        <end position="26"/>
    </location>
</feature>
<dbReference type="InterPro" id="IPR021917">
    <property type="entry name" value="Unchr_Zn-peptidase-like"/>
</dbReference>
<dbReference type="GO" id="GO:0005737">
    <property type="term" value="C:cytoplasm"/>
    <property type="evidence" value="ECO:0007669"/>
    <property type="project" value="TreeGrafter"/>
</dbReference>
<reference evidence="3" key="1">
    <citation type="journal article" date="2020" name="Stud. Mycol.">
        <title>101 Dothideomycetes genomes: a test case for predicting lifestyles and emergence of pathogens.</title>
        <authorList>
            <person name="Haridas S."/>
            <person name="Albert R."/>
            <person name="Binder M."/>
            <person name="Bloem J."/>
            <person name="Labutti K."/>
            <person name="Salamov A."/>
            <person name="Andreopoulos B."/>
            <person name="Baker S."/>
            <person name="Barry K."/>
            <person name="Bills G."/>
            <person name="Bluhm B."/>
            <person name="Cannon C."/>
            <person name="Castanera R."/>
            <person name="Culley D."/>
            <person name="Daum C."/>
            <person name="Ezra D."/>
            <person name="Gonzalez J."/>
            <person name="Henrissat B."/>
            <person name="Kuo A."/>
            <person name="Liang C."/>
            <person name="Lipzen A."/>
            <person name="Lutzoni F."/>
            <person name="Magnuson J."/>
            <person name="Mondo S."/>
            <person name="Nolan M."/>
            <person name="Ohm R."/>
            <person name="Pangilinan J."/>
            <person name="Park H.-J."/>
            <person name="Ramirez L."/>
            <person name="Alfaro M."/>
            <person name="Sun H."/>
            <person name="Tritt A."/>
            <person name="Yoshinaga Y."/>
            <person name="Zwiers L.-H."/>
            <person name="Turgeon B."/>
            <person name="Goodwin S."/>
            <person name="Spatafora J."/>
            <person name="Crous P."/>
            <person name="Grigoriev I."/>
        </authorList>
    </citation>
    <scope>NUCLEOTIDE SEQUENCE</scope>
    <source>
        <strain evidence="3">CBS 113979</strain>
    </source>
</reference>
<evidence type="ECO:0000313" key="3">
    <source>
        <dbReference type="EMBL" id="KAF1987618.1"/>
    </source>
</evidence>
<name>A0A6G1H3S7_9PEZI</name>
<dbReference type="PANTHER" id="PTHR21054:SF2">
    <property type="entry name" value="MIP04191P"/>
    <property type="match status" value="1"/>
</dbReference>
<gene>
    <name evidence="3" type="ORF">K402DRAFT_330252</name>
</gene>
<dbReference type="SUPFAM" id="SSF51101">
    <property type="entry name" value="Mannose-binding lectins"/>
    <property type="match status" value="1"/>
</dbReference>
<dbReference type="Proteomes" id="UP000800041">
    <property type="component" value="Unassembled WGS sequence"/>
</dbReference>
<feature type="domain" description="Jacalin-type lectin" evidence="2">
    <location>
        <begin position="618"/>
        <end position="768"/>
    </location>
</feature>
<feature type="compositionally biased region" description="Gly residues" evidence="1">
    <location>
        <begin position="59"/>
        <end position="71"/>
    </location>
</feature>
<keyword evidence="4" id="KW-1185">Reference proteome</keyword>
<evidence type="ECO:0000313" key="4">
    <source>
        <dbReference type="Proteomes" id="UP000800041"/>
    </source>
</evidence>
<dbReference type="InterPro" id="IPR001229">
    <property type="entry name" value="Jacalin-like_lectin_dom"/>
</dbReference>
<proteinExistence type="predicted"/>